<feature type="region of interest" description="Disordered" evidence="1">
    <location>
        <begin position="32"/>
        <end position="155"/>
    </location>
</feature>
<feature type="compositionally biased region" description="Low complexity" evidence="1">
    <location>
        <begin position="81"/>
        <end position="94"/>
    </location>
</feature>
<feature type="compositionally biased region" description="Low complexity" evidence="1">
    <location>
        <begin position="132"/>
        <end position="144"/>
    </location>
</feature>
<evidence type="ECO:0000313" key="3">
    <source>
        <dbReference type="Proteomes" id="UP001622594"/>
    </source>
</evidence>
<dbReference type="EMBL" id="CP108188">
    <property type="protein sequence ID" value="WTR74798.1"/>
    <property type="molecule type" value="Genomic_DNA"/>
</dbReference>
<dbReference type="RefSeq" id="WP_406336893.1">
    <property type="nucleotide sequence ID" value="NZ_CP108188.1"/>
</dbReference>
<evidence type="ECO:0000256" key="1">
    <source>
        <dbReference type="SAM" id="MobiDB-lite"/>
    </source>
</evidence>
<feature type="compositionally biased region" description="Basic and acidic residues" evidence="1">
    <location>
        <begin position="40"/>
        <end position="52"/>
    </location>
</feature>
<dbReference type="Proteomes" id="UP001622594">
    <property type="component" value="Chromosome"/>
</dbReference>
<feature type="compositionally biased region" description="Polar residues" evidence="1">
    <location>
        <begin position="145"/>
        <end position="155"/>
    </location>
</feature>
<accession>A0ABZ1LRB0</accession>
<protein>
    <submittedName>
        <fullName evidence="2">Uncharacterized protein</fullName>
    </submittedName>
</protein>
<reference evidence="2 3" key="1">
    <citation type="submission" date="2022-10" db="EMBL/GenBank/DDBJ databases">
        <title>The complete genomes of actinobacterial strains from the NBC collection.</title>
        <authorList>
            <person name="Joergensen T.S."/>
            <person name="Alvarez Arevalo M."/>
            <person name="Sterndorff E.B."/>
            <person name="Faurdal D."/>
            <person name="Vuksanovic O."/>
            <person name="Mourched A.-S."/>
            <person name="Charusanti P."/>
            <person name="Shaw S."/>
            <person name="Blin K."/>
            <person name="Weber T."/>
        </authorList>
    </citation>
    <scope>NUCLEOTIDE SEQUENCE [LARGE SCALE GENOMIC DNA]</scope>
    <source>
        <strain evidence="2 3">NBC_00123</strain>
    </source>
</reference>
<evidence type="ECO:0000313" key="2">
    <source>
        <dbReference type="EMBL" id="WTR74798.1"/>
    </source>
</evidence>
<gene>
    <name evidence="2" type="ORF">OG814_38730</name>
</gene>
<proteinExistence type="predicted"/>
<keyword evidence="3" id="KW-1185">Reference proteome</keyword>
<name>A0ABZ1LRB0_9ACTN</name>
<organism evidence="2 3">
    <name type="scientific">Streptomyces zaomyceticus</name>
    <dbReference type="NCBI Taxonomy" id="68286"/>
    <lineage>
        <taxon>Bacteria</taxon>
        <taxon>Bacillati</taxon>
        <taxon>Actinomycetota</taxon>
        <taxon>Actinomycetes</taxon>
        <taxon>Kitasatosporales</taxon>
        <taxon>Streptomycetaceae</taxon>
        <taxon>Streptomyces</taxon>
    </lineage>
</organism>
<sequence length="155" mass="16676">MTQGLNKLKDVPPFAEMGAQLRGEELDAGRQAFTAAANRKPADLADSLHERTLAIGSGRDQEDEEEPEAEPEKPRRRRSPRPSTGSRSETTGSSRARKAPQGRDTASSAKKASPAKKAAARKSATRQRTNWRTSPTSCTTSRRTVANSPTSAGDC</sequence>
<feature type="compositionally biased region" description="Low complexity" evidence="1">
    <location>
        <begin position="106"/>
        <end position="117"/>
    </location>
</feature>